<organism evidence="2 3">
    <name type="scientific">Araneus ventricosus</name>
    <name type="common">Orbweaver spider</name>
    <name type="synonym">Epeira ventricosa</name>
    <dbReference type="NCBI Taxonomy" id="182803"/>
    <lineage>
        <taxon>Eukaryota</taxon>
        <taxon>Metazoa</taxon>
        <taxon>Ecdysozoa</taxon>
        <taxon>Arthropoda</taxon>
        <taxon>Chelicerata</taxon>
        <taxon>Arachnida</taxon>
        <taxon>Araneae</taxon>
        <taxon>Araneomorphae</taxon>
        <taxon>Entelegynae</taxon>
        <taxon>Araneoidea</taxon>
        <taxon>Araneidae</taxon>
        <taxon>Araneus</taxon>
    </lineage>
</organism>
<proteinExistence type="predicted"/>
<dbReference type="OrthoDB" id="1430630at2759"/>
<sequence>MDDFIKSTAGKHHNLKMDFKFSFHTILVRENDIHKTGFVTPDRDFEFLRMPFEVANGPLTMTRIIELAYDHLASHNLNTCIDDISTSHNDFNYHLKVIYKIFEVIRNAGFKLTTEKPQFAVYEIFLFGRILSQDGERPDPERTASVERYSTLKSIHKIRSFPGFANQFRKHVRNYAAIAKPLTSILK</sequence>
<reference evidence="2 3" key="1">
    <citation type="journal article" date="2019" name="Sci. Rep.">
        <title>Orb-weaving spider Araneus ventricosus genome elucidates the spidroin gene catalogue.</title>
        <authorList>
            <person name="Kono N."/>
            <person name="Nakamura H."/>
            <person name="Ohtoshi R."/>
            <person name="Moran D.A.P."/>
            <person name="Shinohara A."/>
            <person name="Yoshida Y."/>
            <person name="Fujiwara M."/>
            <person name="Mori M."/>
            <person name="Tomita M."/>
            <person name="Arakawa K."/>
        </authorList>
    </citation>
    <scope>NUCLEOTIDE SEQUENCE [LARGE SCALE GENOMIC DNA]</scope>
</reference>
<name>A0A4Y2IUG1_ARAVE</name>
<evidence type="ECO:0000259" key="1">
    <source>
        <dbReference type="Pfam" id="PF00078"/>
    </source>
</evidence>
<dbReference type="InterPro" id="IPR000477">
    <property type="entry name" value="RT_dom"/>
</dbReference>
<keyword evidence="3" id="KW-1185">Reference proteome</keyword>
<protein>
    <submittedName>
        <fullName evidence="2">Retrovirus-related Pol polyprotein from transposon 17.6</fullName>
    </submittedName>
</protein>
<dbReference type="SUPFAM" id="SSF56672">
    <property type="entry name" value="DNA/RNA polymerases"/>
    <property type="match status" value="1"/>
</dbReference>
<dbReference type="GO" id="GO:0071897">
    <property type="term" value="P:DNA biosynthetic process"/>
    <property type="evidence" value="ECO:0007669"/>
    <property type="project" value="UniProtKB-ARBA"/>
</dbReference>
<dbReference type="InterPro" id="IPR043128">
    <property type="entry name" value="Rev_trsase/Diguanyl_cyclase"/>
</dbReference>
<dbReference type="Proteomes" id="UP000499080">
    <property type="component" value="Unassembled WGS sequence"/>
</dbReference>
<dbReference type="InterPro" id="IPR043502">
    <property type="entry name" value="DNA/RNA_pol_sf"/>
</dbReference>
<gene>
    <name evidence="2" type="primary">pol_2780</name>
    <name evidence="2" type="ORF">AVEN_64053_1</name>
</gene>
<feature type="domain" description="Reverse transcriptase" evidence="1">
    <location>
        <begin position="5"/>
        <end position="123"/>
    </location>
</feature>
<dbReference type="EMBL" id="BGPR01002946">
    <property type="protein sequence ID" value="GBM81427.1"/>
    <property type="molecule type" value="Genomic_DNA"/>
</dbReference>
<dbReference type="AlphaFoldDB" id="A0A4Y2IUG1"/>
<dbReference type="InterPro" id="IPR050951">
    <property type="entry name" value="Retrovirus_Pol_polyprotein"/>
</dbReference>
<evidence type="ECO:0000313" key="3">
    <source>
        <dbReference type="Proteomes" id="UP000499080"/>
    </source>
</evidence>
<dbReference type="Gene3D" id="3.30.70.270">
    <property type="match status" value="2"/>
</dbReference>
<evidence type="ECO:0000313" key="2">
    <source>
        <dbReference type="EMBL" id="GBM81427.1"/>
    </source>
</evidence>
<comment type="caution">
    <text evidence="2">The sequence shown here is derived from an EMBL/GenBank/DDBJ whole genome shotgun (WGS) entry which is preliminary data.</text>
</comment>
<dbReference type="PANTHER" id="PTHR37984">
    <property type="entry name" value="PROTEIN CBG26694"/>
    <property type="match status" value="1"/>
</dbReference>
<accession>A0A4Y2IUG1</accession>
<dbReference type="Gene3D" id="3.10.10.10">
    <property type="entry name" value="HIV Type 1 Reverse Transcriptase, subunit A, domain 1"/>
    <property type="match status" value="1"/>
</dbReference>
<dbReference type="Pfam" id="PF00078">
    <property type="entry name" value="RVT_1"/>
    <property type="match status" value="1"/>
</dbReference>
<dbReference type="PANTHER" id="PTHR37984:SF5">
    <property type="entry name" value="PROTEIN NYNRIN-LIKE"/>
    <property type="match status" value="1"/>
</dbReference>